<keyword evidence="3" id="KW-1185">Reference proteome</keyword>
<evidence type="ECO:0000256" key="1">
    <source>
        <dbReference type="SAM" id="MobiDB-lite"/>
    </source>
</evidence>
<name>A0A6A6QBH5_9PEZI</name>
<dbReference type="EMBL" id="MU004198">
    <property type="protein sequence ID" value="KAF2489622.1"/>
    <property type="molecule type" value="Genomic_DNA"/>
</dbReference>
<gene>
    <name evidence="2" type="ORF">BU16DRAFT_160973</name>
</gene>
<evidence type="ECO:0008006" key="4">
    <source>
        <dbReference type="Google" id="ProtNLM"/>
    </source>
</evidence>
<protein>
    <recommendedName>
        <fullName evidence="4">Fungal N-terminal domain-containing protein</fullName>
    </recommendedName>
</protein>
<reference evidence="2" key="1">
    <citation type="journal article" date="2020" name="Stud. Mycol.">
        <title>101 Dothideomycetes genomes: a test case for predicting lifestyles and emergence of pathogens.</title>
        <authorList>
            <person name="Haridas S."/>
            <person name="Albert R."/>
            <person name="Binder M."/>
            <person name="Bloem J."/>
            <person name="Labutti K."/>
            <person name="Salamov A."/>
            <person name="Andreopoulos B."/>
            <person name="Baker S."/>
            <person name="Barry K."/>
            <person name="Bills G."/>
            <person name="Bluhm B."/>
            <person name="Cannon C."/>
            <person name="Castanera R."/>
            <person name="Culley D."/>
            <person name="Daum C."/>
            <person name="Ezra D."/>
            <person name="Gonzalez J."/>
            <person name="Henrissat B."/>
            <person name="Kuo A."/>
            <person name="Liang C."/>
            <person name="Lipzen A."/>
            <person name="Lutzoni F."/>
            <person name="Magnuson J."/>
            <person name="Mondo S."/>
            <person name="Nolan M."/>
            <person name="Ohm R."/>
            <person name="Pangilinan J."/>
            <person name="Park H.-J."/>
            <person name="Ramirez L."/>
            <person name="Alfaro M."/>
            <person name="Sun H."/>
            <person name="Tritt A."/>
            <person name="Yoshinaga Y."/>
            <person name="Zwiers L.-H."/>
            <person name="Turgeon B."/>
            <person name="Goodwin S."/>
            <person name="Spatafora J."/>
            <person name="Crous P."/>
            <person name="Grigoriev I."/>
        </authorList>
    </citation>
    <scope>NUCLEOTIDE SEQUENCE</scope>
    <source>
        <strain evidence="2">CBS 269.34</strain>
    </source>
</reference>
<evidence type="ECO:0000313" key="2">
    <source>
        <dbReference type="EMBL" id="KAF2489622.1"/>
    </source>
</evidence>
<dbReference type="AlphaFoldDB" id="A0A6A6QBH5"/>
<feature type="region of interest" description="Disordered" evidence="1">
    <location>
        <begin position="155"/>
        <end position="200"/>
    </location>
</feature>
<accession>A0A6A6QBH5</accession>
<organism evidence="2 3">
    <name type="scientific">Lophium mytilinum</name>
    <dbReference type="NCBI Taxonomy" id="390894"/>
    <lineage>
        <taxon>Eukaryota</taxon>
        <taxon>Fungi</taxon>
        <taxon>Dikarya</taxon>
        <taxon>Ascomycota</taxon>
        <taxon>Pezizomycotina</taxon>
        <taxon>Dothideomycetes</taxon>
        <taxon>Pleosporomycetidae</taxon>
        <taxon>Mytilinidiales</taxon>
        <taxon>Mytilinidiaceae</taxon>
        <taxon>Lophium</taxon>
    </lineage>
</organism>
<feature type="compositionally biased region" description="Basic and acidic residues" evidence="1">
    <location>
        <begin position="173"/>
        <end position="182"/>
    </location>
</feature>
<dbReference type="OrthoDB" id="3562540at2759"/>
<evidence type="ECO:0000313" key="3">
    <source>
        <dbReference type="Proteomes" id="UP000799750"/>
    </source>
</evidence>
<sequence length="200" mass="22204">MAGIEVLGVIASVGQIIHYGGVIVIGLHDLYQQAQHAPERYAQLANQVEQLVHTAQLIAETEALKTDLVRRHLDTLLDTVKSLDHTIKRALKDTSKRPGKRYWRAIWSSHREEKISKGFSRLEENKSSLVLCILGTYGEFMMPAAQVTDGSAKLIDESQDPKRNGANSRTRRAPRDKPERLRGGALRGKSSPPSEKVCAS</sequence>
<proteinExistence type="predicted"/>
<dbReference type="Proteomes" id="UP000799750">
    <property type="component" value="Unassembled WGS sequence"/>
</dbReference>